<feature type="compositionally biased region" description="Basic and acidic residues" evidence="1">
    <location>
        <begin position="67"/>
        <end position="77"/>
    </location>
</feature>
<dbReference type="Proteomes" id="UP000024635">
    <property type="component" value="Unassembled WGS sequence"/>
</dbReference>
<proteinExistence type="predicted"/>
<gene>
    <name evidence="2" type="primary">Acey_s0156.g3114</name>
    <name evidence="2" type="ORF">Y032_0156g3114</name>
</gene>
<feature type="region of interest" description="Disordered" evidence="1">
    <location>
        <begin position="62"/>
        <end position="89"/>
    </location>
</feature>
<name>A0A016SZ57_9BILA</name>
<protein>
    <submittedName>
        <fullName evidence="2">Uncharacterized protein</fullName>
    </submittedName>
</protein>
<organism evidence="2 3">
    <name type="scientific">Ancylostoma ceylanicum</name>
    <dbReference type="NCBI Taxonomy" id="53326"/>
    <lineage>
        <taxon>Eukaryota</taxon>
        <taxon>Metazoa</taxon>
        <taxon>Ecdysozoa</taxon>
        <taxon>Nematoda</taxon>
        <taxon>Chromadorea</taxon>
        <taxon>Rhabditida</taxon>
        <taxon>Rhabditina</taxon>
        <taxon>Rhabditomorpha</taxon>
        <taxon>Strongyloidea</taxon>
        <taxon>Ancylostomatidae</taxon>
        <taxon>Ancylostomatinae</taxon>
        <taxon>Ancylostoma</taxon>
    </lineage>
</organism>
<evidence type="ECO:0000256" key="1">
    <source>
        <dbReference type="SAM" id="MobiDB-lite"/>
    </source>
</evidence>
<reference evidence="3" key="1">
    <citation type="journal article" date="2015" name="Nat. Genet.">
        <title>The genome and transcriptome of the zoonotic hookworm Ancylostoma ceylanicum identify infection-specific gene families.</title>
        <authorList>
            <person name="Schwarz E.M."/>
            <person name="Hu Y."/>
            <person name="Antoshechkin I."/>
            <person name="Miller M.M."/>
            <person name="Sternberg P.W."/>
            <person name="Aroian R.V."/>
        </authorList>
    </citation>
    <scope>NUCLEOTIDE SEQUENCE</scope>
    <source>
        <strain evidence="3">HY135</strain>
    </source>
</reference>
<evidence type="ECO:0000313" key="2">
    <source>
        <dbReference type="EMBL" id="EYB95732.1"/>
    </source>
</evidence>
<dbReference type="AlphaFoldDB" id="A0A016SZ57"/>
<accession>A0A016SZ57</accession>
<dbReference type="EMBL" id="JARK01001492">
    <property type="protein sequence ID" value="EYB95732.1"/>
    <property type="molecule type" value="Genomic_DNA"/>
</dbReference>
<keyword evidence="3" id="KW-1185">Reference proteome</keyword>
<sequence>MRHTCAQFSWRLAAIRVFDLTHNDYRSAERGEDLHGELRASPGTRQRSLWKGFYGAKNRRQRPWANIRDEGAQKDEGSLEAQNVGTHIS</sequence>
<feature type="compositionally biased region" description="Polar residues" evidence="1">
    <location>
        <begin position="80"/>
        <end position="89"/>
    </location>
</feature>
<comment type="caution">
    <text evidence="2">The sequence shown here is derived from an EMBL/GenBank/DDBJ whole genome shotgun (WGS) entry which is preliminary data.</text>
</comment>
<evidence type="ECO:0000313" key="3">
    <source>
        <dbReference type="Proteomes" id="UP000024635"/>
    </source>
</evidence>